<keyword evidence="1" id="KW-0269">Exonuclease</keyword>
<dbReference type="RefSeq" id="WP_250597296.1">
    <property type="nucleotide sequence ID" value="NZ_JAKRVY010000006.1"/>
</dbReference>
<evidence type="ECO:0000313" key="2">
    <source>
        <dbReference type="Proteomes" id="UP001202674"/>
    </source>
</evidence>
<organism evidence="1 2">
    <name type="scientific">Natranaeroarchaeum aerophilus</name>
    <dbReference type="NCBI Taxonomy" id="2917711"/>
    <lineage>
        <taxon>Archaea</taxon>
        <taxon>Methanobacteriati</taxon>
        <taxon>Methanobacteriota</taxon>
        <taxon>Stenosarchaea group</taxon>
        <taxon>Halobacteria</taxon>
        <taxon>Halobacteriales</taxon>
        <taxon>Natronoarchaeaceae</taxon>
        <taxon>Natranaeroarchaeum</taxon>
    </lineage>
</organism>
<reference evidence="1 2" key="1">
    <citation type="journal article" date="2022" name="Syst. Appl. Microbiol.">
        <title>Natronocalculus amylovorans gen. nov., sp. nov., and Natranaeroarchaeum aerophilus sp. nov., dominant culturable amylolytic natronoarchaea from hypersaline soda lakes in southwestern Siberia.</title>
        <authorList>
            <person name="Sorokin D.Y."/>
            <person name="Elcheninov A.G."/>
            <person name="Khizhniak T.V."/>
            <person name="Koenen M."/>
            <person name="Bale N.J."/>
            <person name="Damste J.S.S."/>
            <person name="Kublanov I.V."/>
        </authorList>
    </citation>
    <scope>NUCLEOTIDE SEQUENCE [LARGE SCALE GENOMIC DNA]</scope>
    <source>
        <strain evidence="1 2">AArc-St1-1</strain>
    </source>
</reference>
<dbReference type="GO" id="GO:0004527">
    <property type="term" value="F:exonuclease activity"/>
    <property type="evidence" value="ECO:0007669"/>
    <property type="project" value="UniProtKB-KW"/>
</dbReference>
<keyword evidence="2" id="KW-1185">Reference proteome</keyword>
<dbReference type="EMBL" id="JAKRVY010000006">
    <property type="protein sequence ID" value="MCL9814345.1"/>
    <property type="molecule type" value="Genomic_DNA"/>
</dbReference>
<comment type="caution">
    <text evidence="1">The sequence shown here is derived from an EMBL/GenBank/DDBJ whole genome shotgun (WGS) entry which is preliminary data.</text>
</comment>
<name>A0AAE3K6F3_9EURY</name>
<sequence>MSTSGRATTDADATSDIAAQLREAGFVRLFAHADGDSLAASGVLARALDEIGSPFQVSVVETRDAYIRRSERVDDALVVPIGIDPGQTDESVLSAIRPTTRPTSATAFEIARDLGVTPDAVLALAGAVASGAAIGADDTAGVLDAAVERGVEQRPGVGLPVDDLSDGLAHSTLFHASYSGRPEAVQATLAELALPAELDADAHRRIASLVALDATAVDEGQARAAEAIEGALSPYTIPDGPFATVEGYADVLSAVASNAPGTGIALALGYDARSDALSAWRTHAAAVHDGLQNGTTGRYDGLFVARVEDAPVRTTARLLLQYCSPEPTALVVSADEAAVAAVDEAGDASVEDALASAIETTGGEFAGTNRRGYARFEGETKSFIAAFREAL</sequence>
<keyword evidence="1" id="KW-0540">Nuclease</keyword>
<keyword evidence="1" id="KW-0378">Hydrolase</keyword>
<accession>A0AAE3K6F3</accession>
<proteinExistence type="predicted"/>
<dbReference type="Proteomes" id="UP001202674">
    <property type="component" value="Unassembled WGS sequence"/>
</dbReference>
<gene>
    <name evidence="1" type="ORF">AArcSt11_11850</name>
</gene>
<dbReference type="AlphaFoldDB" id="A0AAE3K6F3"/>
<protein>
    <submittedName>
        <fullName evidence="1">Exonuclease RecJ</fullName>
    </submittedName>
</protein>
<evidence type="ECO:0000313" key="1">
    <source>
        <dbReference type="EMBL" id="MCL9814345.1"/>
    </source>
</evidence>